<dbReference type="STRING" id="1817825.A2720_01875"/>
<sequence>MASPEDYKNLINEIVAKQILILGPDIVLMKAKNVSGLRLSDRGEVLELQGDPQEILQKLIDEYVTLSGQIVKNILSPVFAKYPDIKINVT</sequence>
<proteinExistence type="predicted"/>
<dbReference type="AlphaFoldDB" id="A0A1F5NW37"/>
<reference evidence="1 2" key="1">
    <citation type="journal article" date="2016" name="Nat. Commun.">
        <title>Thousands of microbial genomes shed light on interconnected biogeochemical processes in an aquifer system.</title>
        <authorList>
            <person name="Anantharaman K."/>
            <person name="Brown C.T."/>
            <person name="Hug L.A."/>
            <person name="Sharon I."/>
            <person name="Castelle C.J."/>
            <person name="Probst A.J."/>
            <person name="Thomas B.C."/>
            <person name="Singh A."/>
            <person name="Wilkins M.J."/>
            <person name="Karaoz U."/>
            <person name="Brodie E.L."/>
            <person name="Williams K.H."/>
            <person name="Hubbard S.S."/>
            <person name="Banfield J.F."/>
        </authorList>
    </citation>
    <scope>NUCLEOTIDE SEQUENCE [LARGE SCALE GENOMIC DNA]</scope>
</reference>
<organism evidence="1 2">
    <name type="scientific">Candidatus Doudnabacteria bacterium RIFCSPHIGHO2_01_FULL_46_24</name>
    <dbReference type="NCBI Taxonomy" id="1817825"/>
    <lineage>
        <taxon>Bacteria</taxon>
        <taxon>Candidatus Doudnaibacteriota</taxon>
    </lineage>
</organism>
<accession>A0A1F5NW37</accession>
<name>A0A1F5NW37_9BACT</name>
<evidence type="ECO:0000313" key="1">
    <source>
        <dbReference type="EMBL" id="OGE81907.1"/>
    </source>
</evidence>
<evidence type="ECO:0000313" key="2">
    <source>
        <dbReference type="Proteomes" id="UP000178892"/>
    </source>
</evidence>
<protein>
    <submittedName>
        <fullName evidence="1">Uncharacterized protein</fullName>
    </submittedName>
</protein>
<comment type="caution">
    <text evidence="1">The sequence shown here is derived from an EMBL/GenBank/DDBJ whole genome shotgun (WGS) entry which is preliminary data.</text>
</comment>
<gene>
    <name evidence="1" type="ORF">A2720_01875</name>
</gene>
<dbReference type="Proteomes" id="UP000178892">
    <property type="component" value="Unassembled WGS sequence"/>
</dbReference>
<dbReference type="EMBL" id="MFEL01000001">
    <property type="protein sequence ID" value="OGE81907.1"/>
    <property type="molecule type" value="Genomic_DNA"/>
</dbReference>